<reference evidence="5 6" key="1">
    <citation type="submission" date="2015-04" db="EMBL/GenBank/DDBJ databases">
        <title>The draft genome sequence of Roseovarius sp.R12b.</title>
        <authorList>
            <person name="Li G."/>
            <person name="Lai Q."/>
            <person name="Shao Z."/>
            <person name="Yan P."/>
        </authorList>
    </citation>
    <scope>NUCLEOTIDE SEQUENCE [LARGE SCALE GENOMIC DNA]</scope>
    <source>
        <strain evidence="5 6">R12B</strain>
    </source>
</reference>
<dbReference type="GO" id="GO:0005886">
    <property type="term" value="C:plasma membrane"/>
    <property type="evidence" value="ECO:0007669"/>
    <property type="project" value="TreeGrafter"/>
</dbReference>
<dbReference type="GO" id="GO:0052621">
    <property type="term" value="F:diguanylate cyclase activity"/>
    <property type="evidence" value="ECO:0007669"/>
    <property type="project" value="UniProtKB-EC"/>
</dbReference>
<dbReference type="NCBIfam" id="TIGR00254">
    <property type="entry name" value="GGDEF"/>
    <property type="match status" value="1"/>
</dbReference>
<accession>A0A0T5NVP1</accession>
<dbReference type="Pfam" id="PF00990">
    <property type="entry name" value="GGDEF"/>
    <property type="match status" value="1"/>
</dbReference>
<dbReference type="GO" id="GO:1902201">
    <property type="term" value="P:negative regulation of bacterial-type flagellum-dependent cell motility"/>
    <property type="evidence" value="ECO:0007669"/>
    <property type="project" value="TreeGrafter"/>
</dbReference>
<dbReference type="PANTHER" id="PTHR45138:SF24">
    <property type="entry name" value="DIGUANYLATE CYCLASE DGCC-RELATED"/>
    <property type="match status" value="1"/>
</dbReference>
<sequence length="463" mass="49169">MSGTILIVDGLATNRIVLKVKLSAAYFSVEQASTAADAVAAILRDKPQAVLMSGDLPDRDACELIRGIHALPGCDRLPVLVLSADRTPQVRIDLLRAGADDVMSKPCCDKTLLARLRSMARHAPVEADLDLTHDTAEALGFAEAQAGFAARGLIAALHSGAARDQALCRRLAQATSHRFETLRTGRTDLLTGLQVPPDVLLTFLPPGAGEPELVHLAELCSAPQTRQSRVLALIDPEDDALAAKVLDLGVHDIAAHDADPGEITLRLEKLLHAKQADDTQKARLRTGLHAAVTDPLTGLYNRRYALSQMARLIDSARSSGQTFAVMVADLDHFKAVNDTYGHAAGDQVLTRVAHALRDALRPGDSLSRIGGEEFLVLMPQSGIADARAMAKHLCQTVRDTAITLPGVQTPVTLTISIGAMVADPARQGATFEPEAMVAEADHALYAAKSGGRDMVTISHLSAA</sequence>
<name>A0A0T5NVP1_9RHOB</name>
<evidence type="ECO:0000256" key="1">
    <source>
        <dbReference type="ARBA" id="ARBA00012528"/>
    </source>
</evidence>
<dbReference type="RefSeq" id="WP_057792687.1">
    <property type="nucleotide sequence ID" value="NZ_LAXJ01000008.1"/>
</dbReference>
<dbReference type="Pfam" id="PF00072">
    <property type="entry name" value="Response_reg"/>
    <property type="match status" value="1"/>
</dbReference>
<dbReference type="EC" id="2.7.7.65" evidence="1"/>
<dbReference type="PANTHER" id="PTHR45138">
    <property type="entry name" value="REGULATORY COMPONENTS OF SENSORY TRANSDUCTION SYSTEM"/>
    <property type="match status" value="1"/>
</dbReference>
<proteinExistence type="predicted"/>
<dbReference type="STRING" id="1641875.XM53_09535"/>
<keyword evidence="6" id="KW-1185">Reference proteome</keyword>
<dbReference type="EMBL" id="LAXJ01000008">
    <property type="protein sequence ID" value="KRS12806.1"/>
    <property type="molecule type" value="Genomic_DNA"/>
</dbReference>
<dbReference type="CDD" id="cd01949">
    <property type="entry name" value="GGDEF"/>
    <property type="match status" value="1"/>
</dbReference>
<dbReference type="InterPro" id="IPR011006">
    <property type="entry name" value="CheY-like_superfamily"/>
</dbReference>
<evidence type="ECO:0000259" key="4">
    <source>
        <dbReference type="PROSITE" id="PS50887"/>
    </source>
</evidence>
<protein>
    <recommendedName>
        <fullName evidence="1">diguanylate cyclase</fullName>
        <ecNumber evidence="1">2.7.7.65</ecNumber>
    </recommendedName>
</protein>
<evidence type="ECO:0000313" key="5">
    <source>
        <dbReference type="EMBL" id="KRS12806.1"/>
    </source>
</evidence>
<dbReference type="InterPro" id="IPR000160">
    <property type="entry name" value="GGDEF_dom"/>
</dbReference>
<dbReference type="OrthoDB" id="9812260at2"/>
<dbReference type="PROSITE" id="PS50887">
    <property type="entry name" value="GGDEF"/>
    <property type="match status" value="1"/>
</dbReference>
<dbReference type="SUPFAM" id="SSF55073">
    <property type="entry name" value="Nucleotide cyclase"/>
    <property type="match status" value="1"/>
</dbReference>
<organism evidence="5 6">
    <name type="scientific">Roseovarius atlanticus</name>
    <dbReference type="NCBI Taxonomy" id="1641875"/>
    <lineage>
        <taxon>Bacteria</taxon>
        <taxon>Pseudomonadati</taxon>
        <taxon>Pseudomonadota</taxon>
        <taxon>Alphaproteobacteria</taxon>
        <taxon>Rhodobacterales</taxon>
        <taxon>Roseobacteraceae</taxon>
        <taxon>Roseovarius</taxon>
    </lineage>
</organism>
<feature type="domain" description="Response regulatory" evidence="3">
    <location>
        <begin position="4"/>
        <end position="120"/>
    </location>
</feature>
<dbReference type="SUPFAM" id="SSF52172">
    <property type="entry name" value="CheY-like"/>
    <property type="match status" value="1"/>
</dbReference>
<dbReference type="InterPro" id="IPR043128">
    <property type="entry name" value="Rev_trsase/Diguanyl_cyclase"/>
</dbReference>
<gene>
    <name evidence="5" type="ORF">XM53_09535</name>
</gene>
<dbReference type="GO" id="GO:0043709">
    <property type="term" value="P:cell adhesion involved in single-species biofilm formation"/>
    <property type="evidence" value="ECO:0007669"/>
    <property type="project" value="TreeGrafter"/>
</dbReference>
<dbReference type="PROSITE" id="PS50110">
    <property type="entry name" value="RESPONSE_REGULATORY"/>
    <property type="match status" value="1"/>
</dbReference>
<dbReference type="GO" id="GO:0000160">
    <property type="term" value="P:phosphorelay signal transduction system"/>
    <property type="evidence" value="ECO:0007669"/>
    <property type="project" value="InterPro"/>
</dbReference>
<dbReference type="Gene3D" id="3.40.50.2300">
    <property type="match status" value="1"/>
</dbReference>
<evidence type="ECO:0000256" key="2">
    <source>
        <dbReference type="PROSITE-ProRule" id="PRU00169"/>
    </source>
</evidence>
<dbReference type="Gene3D" id="3.30.70.270">
    <property type="match status" value="1"/>
</dbReference>
<evidence type="ECO:0000259" key="3">
    <source>
        <dbReference type="PROSITE" id="PS50110"/>
    </source>
</evidence>
<evidence type="ECO:0000313" key="6">
    <source>
        <dbReference type="Proteomes" id="UP000051295"/>
    </source>
</evidence>
<dbReference type="PATRIC" id="fig|1641875.4.peg.4317"/>
<dbReference type="Proteomes" id="UP000051295">
    <property type="component" value="Unassembled WGS sequence"/>
</dbReference>
<feature type="domain" description="GGDEF" evidence="4">
    <location>
        <begin position="321"/>
        <end position="460"/>
    </location>
</feature>
<dbReference type="AlphaFoldDB" id="A0A0T5NVP1"/>
<dbReference type="InterPro" id="IPR001789">
    <property type="entry name" value="Sig_transdc_resp-reg_receiver"/>
</dbReference>
<dbReference type="InterPro" id="IPR029787">
    <property type="entry name" value="Nucleotide_cyclase"/>
</dbReference>
<dbReference type="FunFam" id="3.30.70.270:FF:000001">
    <property type="entry name" value="Diguanylate cyclase domain protein"/>
    <property type="match status" value="1"/>
</dbReference>
<comment type="caution">
    <text evidence="5">The sequence shown here is derived from an EMBL/GenBank/DDBJ whole genome shotgun (WGS) entry which is preliminary data.</text>
</comment>
<dbReference type="InterPro" id="IPR050469">
    <property type="entry name" value="Diguanylate_Cyclase"/>
</dbReference>
<dbReference type="SMART" id="SM00267">
    <property type="entry name" value="GGDEF"/>
    <property type="match status" value="1"/>
</dbReference>
<comment type="caution">
    <text evidence="2">Lacks conserved residue(s) required for the propagation of feature annotation.</text>
</comment>
<dbReference type="SMART" id="SM00448">
    <property type="entry name" value="REC"/>
    <property type="match status" value="1"/>
</dbReference>